<dbReference type="SUPFAM" id="SSF49998">
    <property type="entry name" value="Amine oxidase catalytic domain"/>
    <property type="match status" value="1"/>
</dbReference>
<comment type="cofactor">
    <cofactor evidence="1">
        <name>Cu cation</name>
        <dbReference type="ChEBI" id="CHEBI:23378"/>
    </cofactor>
</comment>
<keyword evidence="7 11" id="KW-0801">TPQ</keyword>
<evidence type="ECO:0000313" key="15">
    <source>
        <dbReference type="EMBL" id="QXJ25678.1"/>
    </source>
</evidence>
<feature type="domain" description="Copper amine oxidase N3-terminal" evidence="13">
    <location>
        <begin position="93"/>
        <end position="189"/>
    </location>
</feature>
<dbReference type="InterPro" id="IPR049948">
    <property type="entry name" value="Cu_Am_ox_TPQ-bd"/>
</dbReference>
<dbReference type="SUPFAM" id="SSF54416">
    <property type="entry name" value="Amine oxidase N-terminal region"/>
    <property type="match status" value="2"/>
</dbReference>
<dbReference type="Gene3D" id="3.10.450.40">
    <property type="match status" value="2"/>
</dbReference>
<dbReference type="PROSITE" id="PS01164">
    <property type="entry name" value="COPPER_AMINE_OXID_1"/>
    <property type="match status" value="1"/>
</dbReference>
<dbReference type="InterPro" id="IPR000269">
    <property type="entry name" value="Cu_amine_oxidase"/>
</dbReference>
<comment type="cofactor">
    <cofactor evidence="2">
        <name>Mn(2+)</name>
        <dbReference type="ChEBI" id="CHEBI:29035"/>
    </cofactor>
</comment>
<evidence type="ECO:0000256" key="4">
    <source>
        <dbReference type="ARBA" id="ARBA00007983"/>
    </source>
</evidence>
<evidence type="ECO:0000259" key="12">
    <source>
        <dbReference type="Pfam" id="PF01179"/>
    </source>
</evidence>
<evidence type="ECO:0000313" key="16">
    <source>
        <dbReference type="Proteomes" id="UP001049518"/>
    </source>
</evidence>
<evidence type="ECO:0000256" key="9">
    <source>
        <dbReference type="ARBA" id="ARBA00023008"/>
    </source>
</evidence>
<dbReference type="EC" id="1.4.3.-" evidence="11"/>
<dbReference type="Pfam" id="PF21994">
    <property type="entry name" value="AGAO-like_N2"/>
    <property type="match status" value="1"/>
</dbReference>
<dbReference type="PANTHER" id="PTHR10638:SF86">
    <property type="entry name" value="COPPER AMINE OXIDASE 1-RELATED"/>
    <property type="match status" value="1"/>
</dbReference>
<proteinExistence type="inferred from homology"/>
<feature type="domain" description="Copper amine oxidase catalytic" evidence="12">
    <location>
        <begin position="213"/>
        <end position="610"/>
    </location>
</feature>
<comment type="PTM">
    <text evidence="11">Topaquinone (TPQ) is generated by copper-dependent autoxidation of a specific tyrosyl residue.</text>
</comment>
<comment type="cofactor">
    <cofactor evidence="11">
        <name>Cu cation</name>
        <dbReference type="ChEBI" id="CHEBI:23378"/>
    </cofactor>
    <text evidence="11">Contains 1 topaquinone per subunit.</text>
</comment>
<dbReference type="NCBIfam" id="NF008559">
    <property type="entry name" value="PRK11504.1"/>
    <property type="match status" value="1"/>
</dbReference>
<organism evidence="15 16">
    <name type="scientific">Actinomadura graeca</name>
    <dbReference type="NCBI Taxonomy" id="2750812"/>
    <lineage>
        <taxon>Bacteria</taxon>
        <taxon>Bacillati</taxon>
        <taxon>Actinomycetota</taxon>
        <taxon>Actinomycetes</taxon>
        <taxon>Streptosporangiales</taxon>
        <taxon>Thermomonosporaceae</taxon>
        <taxon>Actinomadura</taxon>
    </lineage>
</organism>
<evidence type="ECO:0000256" key="3">
    <source>
        <dbReference type="ARBA" id="ARBA00001947"/>
    </source>
</evidence>
<dbReference type="PANTHER" id="PTHR10638">
    <property type="entry name" value="COPPER AMINE OXIDASE"/>
    <property type="match status" value="1"/>
</dbReference>
<keyword evidence="16" id="KW-1185">Reference proteome</keyword>
<dbReference type="Proteomes" id="UP001049518">
    <property type="component" value="Chromosome"/>
</dbReference>
<protein>
    <recommendedName>
        <fullName evidence="11">Amine oxidase</fullName>
        <ecNumber evidence="11">1.4.3.-</ecNumber>
    </recommendedName>
</protein>
<evidence type="ECO:0000256" key="7">
    <source>
        <dbReference type="ARBA" id="ARBA00022772"/>
    </source>
</evidence>
<feature type="domain" description="AGAO-like N2" evidence="14">
    <location>
        <begin position="9"/>
        <end position="84"/>
    </location>
</feature>
<evidence type="ECO:0000256" key="6">
    <source>
        <dbReference type="ARBA" id="ARBA00022723"/>
    </source>
</evidence>
<comment type="similarity">
    <text evidence="4 11">Belongs to the copper/topaquinone oxidase family.</text>
</comment>
<dbReference type="InterPro" id="IPR016182">
    <property type="entry name" value="Cu_amine_oxidase_N-reg"/>
</dbReference>
<evidence type="ECO:0000256" key="2">
    <source>
        <dbReference type="ARBA" id="ARBA00001936"/>
    </source>
</evidence>
<keyword evidence="8 11" id="KW-0560">Oxidoreductase</keyword>
<dbReference type="InterPro" id="IPR015798">
    <property type="entry name" value="Cu_amine_oxidase_C"/>
</dbReference>
<dbReference type="Pfam" id="PF02728">
    <property type="entry name" value="Cu_amine_oxidN3"/>
    <property type="match status" value="1"/>
</dbReference>
<reference evidence="15" key="1">
    <citation type="submission" date="2020-07" db="EMBL/GenBank/DDBJ databases">
        <authorList>
            <person name="Tarantini F.S."/>
            <person name="Hong K.W."/>
            <person name="Chan K.G."/>
        </authorList>
    </citation>
    <scope>NUCLEOTIDE SEQUENCE</scope>
    <source>
        <strain evidence="15">32-07</strain>
    </source>
</reference>
<evidence type="ECO:0000256" key="5">
    <source>
        <dbReference type="ARBA" id="ARBA00011738"/>
    </source>
</evidence>
<comment type="cofactor">
    <cofactor evidence="3">
        <name>Zn(2+)</name>
        <dbReference type="ChEBI" id="CHEBI:29105"/>
    </cofactor>
</comment>
<comment type="subunit">
    <text evidence="5">Homodimer.</text>
</comment>
<sequence>MASPLARLTADEIIAARALLEAEGLVTETTRFPYLGLEEPPKAEVLARKESDPIDRRVRAVLLDLATGDARTVIASLTRGAIDRVDAVTGGRPPVLMEEFPAVEEIVKADPRFTEAMGRRGVTDLDLVRVAPLSAGDYGIEGESGRRMLRALMFLQNRPDDHCWAHPIDGVVAYVDVIARKVTEFHDHEDLPIPAEEGNFDRPASLRDTQKPIEITQPEGASFTVTDDVVEWENWRFRIGFDAREGLTLHQLSFAGRPLVYRASIAEMVVAYGDPSPTRFWQNYFDAGEYLLGQSTNSLSLGCDCLGEIHYFDAVLADGDGRPKVIENAICLHEEDHGILWKHTDIFTGSEEVRRQRRLVISFFLTVGNYDYGFYWYLYLDGAIQLEVKATGILFTSAHVEGGRHAAHVAPGLAAAFHQHLYCARLDMTVDGTANSIAEHEVERVPIGPGNRYGNAFTYKVTPLRTESEAVRDADPVSGRAWHITNPGSLNRLGRPVGYVLLPDARPPLLAAEGASIRGRAAFAGHHLWVTQYDPDERFPAGEFVNQSPPGQGLPAFIAGDRPLEEQDLVVWHAFGATHFPRPEDWPVMPVDTCGFILKPVGFFDTNPTLDVPASGTEACHAD</sequence>
<dbReference type="Pfam" id="PF01179">
    <property type="entry name" value="Cu_amine_oxid"/>
    <property type="match status" value="1"/>
</dbReference>
<evidence type="ECO:0000259" key="13">
    <source>
        <dbReference type="Pfam" id="PF02728"/>
    </source>
</evidence>
<dbReference type="RefSeq" id="WP_231331816.1">
    <property type="nucleotide sequence ID" value="NZ_CP059572.1"/>
</dbReference>
<evidence type="ECO:0000256" key="10">
    <source>
        <dbReference type="ARBA" id="ARBA00023211"/>
    </source>
</evidence>
<dbReference type="Gene3D" id="2.70.98.20">
    <property type="entry name" value="Copper amine oxidase, catalytic domain"/>
    <property type="match status" value="1"/>
</dbReference>
<keyword evidence="10" id="KW-0464">Manganese</keyword>
<dbReference type="InterPro" id="IPR054157">
    <property type="entry name" value="AGAO-like_N2"/>
</dbReference>
<evidence type="ECO:0000256" key="1">
    <source>
        <dbReference type="ARBA" id="ARBA00001935"/>
    </source>
</evidence>
<evidence type="ECO:0000259" key="14">
    <source>
        <dbReference type="Pfam" id="PF21994"/>
    </source>
</evidence>
<dbReference type="InterPro" id="IPR036460">
    <property type="entry name" value="Cu_amine_oxidase_C_sf"/>
</dbReference>
<dbReference type="InterPro" id="IPR015802">
    <property type="entry name" value="Cu_amine_oxidase_N3"/>
</dbReference>
<keyword evidence="6 11" id="KW-0479">Metal-binding</keyword>
<keyword evidence="9 11" id="KW-0186">Copper</keyword>
<evidence type="ECO:0000256" key="11">
    <source>
        <dbReference type="RuleBase" id="RU000672"/>
    </source>
</evidence>
<name>A0ABX8R4C1_9ACTN</name>
<accession>A0ABX8R4C1</accession>
<dbReference type="EMBL" id="CP059572">
    <property type="protein sequence ID" value="QXJ25678.1"/>
    <property type="molecule type" value="Genomic_DNA"/>
</dbReference>
<evidence type="ECO:0000256" key="8">
    <source>
        <dbReference type="ARBA" id="ARBA00023002"/>
    </source>
</evidence>
<gene>
    <name evidence="15" type="ORF">AGRA3207_007204</name>
</gene>